<keyword evidence="1" id="KW-0378">Hydrolase</keyword>
<dbReference type="Proteomes" id="UP001642487">
    <property type="component" value="Chromosome 4"/>
</dbReference>
<name>A0ABP0YPA2_9ROSI</name>
<dbReference type="InterPro" id="IPR045889">
    <property type="entry name" value="MES/HNL"/>
</dbReference>
<evidence type="ECO:0000259" key="2">
    <source>
        <dbReference type="Pfam" id="PF12697"/>
    </source>
</evidence>
<sequence>MEHKHFVLVHGACHGAWSWFKIKPLLEAAGHRVTLLDMAASGIDTRPIQDIRSMEEYSEPLLKTLARLPPNEKVILVGHSLGGMNLAVAMEKYSDKIAVSVFLTAFVPDTHHKPSYVLDQYSAEIPMEAWLDTQFCPYGTEAQPQTSMFFGPNFLAKRLYQLSPPQDVVLGHTLLRPSSLFMEDLSKANNFSKEKYGSVTKVYIICTEDRGIPKEFQQWMISNAGIQNVMEINGSDHMPMFSMPPRLLHCLLQIALNYA</sequence>
<organism evidence="3 4">
    <name type="scientific">Citrullus colocynthis</name>
    <name type="common">colocynth</name>
    <dbReference type="NCBI Taxonomy" id="252529"/>
    <lineage>
        <taxon>Eukaryota</taxon>
        <taxon>Viridiplantae</taxon>
        <taxon>Streptophyta</taxon>
        <taxon>Embryophyta</taxon>
        <taxon>Tracheophyta</taxon>
        <taxon>Spermatophyta</taxon>
        <taxon>Magnoliopsida</taxon>
        <taxon>eudicotyledons</taxon>
        <taxon>Gunneridae</taxon>
        <taxon>Pentapetalae</taxon>
        <taxon>rosids</taxon>
        <taxon>fabids</taxon>
        <taxon>Cucurbitales</taxon>
        <taxon>Cucurbitaceae</taxon>
        <taxon>Benincaseae</taxon>
        <taxon>Citrullus</taxon>
    </lineage>
</organism>
<reference evidence="3 4" key="1">
    <citation type="submission" date="2024-03" db="EMBL/GenBank/DDBJ databases">
        <authorList>
            <person name="Gkanogiannis A."/>
            <person name="Becerra Lopez-Lavalle L."/>
        </authorList>
    </citation>
    <scope>NUCLEOTIDE SEQUENCE [LARGE SCALE GENOMIC DNA]</scope>
</reference>
<dbReference type="EMBL" id="OZ021738">
    <property type="protein sequence ID" value="CAK9320362.1"/>
    <property type="molecule type" value="Genomic_DNA"/>
</dbReference>
<keyword evidence="4" id="KW-1185">Reference proteome</keyword>
<dbReference type="PANTHER" id="PTHR10992">
    <property type="entry name" value="METHYLESTERASE FAMILY MEMBER"/>
    <property type="match status" value="1"/>
</dbReference>
<dbReference type="Pfam" id="PF12697">
    <property type="entry name" value="Abhydrolase_6"/>
    <property type="match status" value="1"/>
</dbReference>
<dbReference type="SUPFAM" id="SSF53474">
    <property type="entry name" value="alpha/beta-Hydrolases"/>
    <property type="match status" value="1"/>
</dbReference>
<evidence type="ECO:0000313" key="4">
    <source>
        <dbReference type="Proteomes" id="UP001642487"/>
    </source>
</evidence>
<proteinExistence type="predicted"/>
<evidence type="ECO:0000313" key="3">
    <source>
        <dbReference type="EMBL" id="CAK9320362.1"/>
    </source>
</evidence>
<dbReference type="PANTHER" id="PTHR10992:SF1083">
    <property type="entry name" value="METHYLESTERASE 1"/>
    <property type="match status" value="1"/>
</dbReference>
<dbReference type="Gene3D" id="3.40.50.1820">
    <property type="entry name" value="alpha/beta hydrolase"/>
    <property type="match status" value="1"/>
</dbReference>
<protein>
    <recommendedName>
        <fullName evidence="2">AB hydrolase-1 domain-containing protein</fullName>
    </recommendedName>
</protein>
<gene>
    <name evidence="3" type="ORF">CITCOLO1_LOCUS12410</name>
</gene>
<accession>A0ABP0YPA2</accession>
<dbReference type="InterPro" id="IPR000073">
    <property type="entry name" value="AB_hydrolase_1"/>
</dbReference>
<dbReference type="InterPro" id="IPR029058">
    <property type="entry name" value="AB_hydrolase_fold"/>
</dbReference>
<evidence type="ECO:0000256" key="1">
    <source>
        <dbReference type="ARBA" id="ARBA00022801"/>
    </source>
</evidence>
<feature type="domain" description="AB hydrolase-1" evidence="2">
    <location>
        <begin position="6"/>
        <end position="246"/>
    </location>
</feature>